<comment type="caution">
    <text evidence="1">The sequence shown here is derived from an EMBL/GenBank/DDBJ whole genome shotgun (WGS) entry which is preliminary data.</text>
</comment>
<sequence length="172" mass="19972">MTEVLFVLYFLVLIATLVVKTPIIKGPWLFLLRAFFPNWKFFHAVGHVPHLYARSGVQLASGELQWSEWVLIYPRRVRRLSHLVHNPDTNMGLAQQNMVDHFWADLYDLPEGADPRGLVSYKMMQRLCDQVLRARDVNFTHRQFELRMVLDGRAETVDTQVMMTSPVEAATC</sequence>
<accession>A0A315G4L8</accession>
<reference evidence="1 2" key="1">
    <citation type="submission" date="2017-04" db="EMBL/GenBank/DDBJ databases">
        <title>Unexpected and diverse lifestyles within the genus Limnohabitans.</title>
        <authorList>
            <person name="Kasalicky V."/>
            <person name="Mehrshad M."/>
            <person name="Andrei S.-A."/>
            <person name="Salcher M."/>
            <person name="Kratochvilova H."/>
            <person name="Simek K."/>
            <person name="Ghai R."/>
        </authorList>
    </citation>
    <scope>NUCLEOTIDE SEQUENCE [LARGE SCALE GENOMIC DNA]</scope>
    <source>
        <strain evidence="1 2">MWH-C5</strain>
    </source>
</reference>
<evidence type="ECO:0000313" key="1">
    <source>
        <dbReference type="EMBL" id="PUE60627.1"/>
    </source>
</evidence>
<gene>
    <name evidence="1" type="ORF">B9Z44_14240</name>
</gene>
<protein>
    <submittedName>
        <fullName evidence="1">Uncharacterized protein</fullName>
    </submittedName>
</protein>
<dbReference type="RefSeq" id="WP_108402744.1">
    <property type="nucleotide sequence ID" value="NZ_NESP01000001.1"/>
</dbReference>
<dbReference type="Proteomes" id="UP000251341">
    <property type="component" value="Unassembled WGS sequence"/>
</dbReference>
<dbReference type="AlphaFoldDB" id="A0A315G4L8"/>
<proteinExistence type="predicted"/>
<organism evidence="1 2">
    <name type="scientific">Limnohabitans curvus</name>
    <dbReference type="NCBI Taxonomy" id="323423"/>
    <lineage>
        <taxon>Bacteria</taxon>
        <taxon>Pseudomonadati</taxon>
        <taxon>Pseudomonadota</taxon>
        <taxon>Betaproteobacteria</taxon>
        <taxon>Burkholderiales</taxon>
        <taxon>Comamonadaceae</taxon>
        <taxon>Limnohabitans</taxon>
    </lineage>
</organism>
<keyword evidence="2" id="KW-1185">Reference proteome</keyword>
<name>A0A315G4L8_9BURK</name>
<evidence type="ECO:0000313" key="2">
    <source>
        <dbReference type="Proteomes" id="UP000251341"/>
    </source>
</evidence>
<dbReference type="EMBL" id="NESP01000001">
    <property type="protein sequence ID" value="PUE60627.1"/>
    <property type="molecule type" value="Genomic_DNA"/>
</dbReference>